<organism evidence="1">
    <name type="scientific">Opuntia streptacantha</name>
    <name type="common">Prickly pear cactus</name>
    <name type="synonym">Opuntia cardona</name>
    <dbReference type="NCBI Taxonomy" id="393608"/>
    <lineage>
        <taxon>Eukaryota</taxon>
        <taxon>Viridiplantae</taxon>
        <taxon>Streptophyta</taxon>
        <taxon>Embryophyta</taxon>
        <taxon>Tracheophyta</taxon>
        <taxon>Spermatophyta</taxon>
        <taxon>Magnoliopsida</taxon>
        <taxon>eudicotyledons</taxon>
        <taxon>Gunneridae</taxon>
        <taxon>Pentapetalae</taxon>
        <taxon>Caryophyllales</taxon>
        <taxon>Cactineae</taxon>
        <taxon>Cactaceae</taxon>
        <taxon>Opuntioideae</taxon>
        <taxon>Opuntia</taxon>
    </lineage>
</organism>
<reference evidence="1" key="2">
    <citation type="submission" date="2020-07" db="EMBL/GenBank/DDBJ databases">
        <authorList>
            <person name="Vera ALvarez R."/>
            <person name="Arias-Moreno D.M."/>
            <person name="Jimenez-Jacinto V."/>
            <person name="Jimenez-Bremont J.F."/>
            <person name="Swaminathan K."/>
            <person name="Moose S.P."/>
            <person name="Guerrero-Gonzalez M.L."/>
            <person name="Marino-Ramirez L."/>
            <person name="Landsman D."/>
            <person name="Rodriguez-Kessler M."/>
            <person name="Delgado-Sanchez P."/>
        </authorList>
    </citation>
    <scope>NUCLEOTIDE SEQUENCE</scope>
    <source>
        <tissue evidence="1">Cladode</tissue>
    </source>
</reference>
<dbReference type="AlphaFoldDB" id="A0A7C9DR57"/>
<reference evidence="1" key="1">
    <citation type="journal article" date="2013" name="J. Plant Res.">
        <title>Effect of fungi and light on seed germination of three Opuntia species from semiarid lands of central Mexico.</title>
        <authorList>
            <person name="Delgado-Sanchez P."/>
            <person name="Jimenez-Bremont J.F."/>
            <person name="Guerrero-Gonzalez Mde L."/>
            <person name="Flores J."/>
        </authorList>
    </citation>
    <scope>NUCLEOTIDE SEQUENCE</scope>
    <source>
        <tissue evidence="1">Cladode</tissue>
    </source>
</reference>
<dbReference type="EMBL" id="GISG01160825">
    <property type="protein sequence ID" value="MBA4649481.1"/>
    <property type="molecule type" value="Transcribed_RNA"/>
</dbReference>
<proteinExistence type="predicted"/>
<sequence>MEATFAATQSLSSCTRLCKLPSSCSTSTPFSPSFFHHKTSVFTHQSAKNLGFRVLRLQCVRIKPCPRRNFAVVCASEGGNAPNVAQGWLLEPVGDGDWKHIGYKVEMPGAYEVFSYSCCVANAPE</sequence>
<accession>A0A7C9DR57</accession>
<protein>
    <submittedName>
        <fullName evidence="1">Uncharacterized protein</fullName>
    </submittedName>
</protein>
<evidence type="ECO:0000313" key="1">
    <source>
        <dbReference type="EMBL" id="MBA4649481.1"/>
    </source>
</evidence>
<name>A0A7C9DR57_OPUST</name>